<accession>A0A1S9ZVV3</accession>
<feature type="compositionally biased region" description="Basic and acidic residues" evidence="1">
    <location>
        <begin position="1"/>
        <end position="15"/>
    </location>
</feature>
<evidence type="ECO:0000313" key="3">
    <source>
        <dbReference type="EMBL" id="STZ10113.1"/>
    </source>
</evidence>
<name>A0A1S9ZVV3_9GAMM</name>
<feature type="region of interest" description="Disordered" evidence="1">
    <location>
        <begin position="1"/>
        <end position="28"/>
    </location>
</feature>
<protein>
    <submittedName>
        <fullName evidence="2">Uncharacterized protein</fullName>
    </submittedName>
</protein>
<reference evidence="2 4" key="1">
    <citation type="submission" date="2017-02" db="EMBL/GenBank/DDBJ databases">
        <title>Draft genome sequence of Moraxella caviae CCUG 355 type strain.</title>
        <authorList>
            <person name="Engstrom-Jakobsson H."/>
            <person name="Salva-Serra F."/>
            <person name="Thorell K."/>
            <person name="Gonzales-Siles L."/>
            <person name="Karlsson R."/>
            <person name="Boulund F."/>
            <person name="Engstrand L."/>
            <person name="Moore E."/>
        </authorList>
    </citation>
    <scope>NUCLEOTIDE SEQUENCE [LARGE SCALE GENOMIC DNA]</scope>
    <source>
        <strain evidence="2 4">CCUG 355</strain>
    </source>
</reference>
<dbReference type="AlphaFoldDB" id="A0A1S9ZVV3"/>
<dbReference type="EMBL" id="UGQE01000001">
    <property type="protein sequence ID" value="STZ10113.1"/>
    <property type="molecule type" value="Genomic_DNA"/>
</dbReference>
<dbReference type="Proteomes" id="UP000255279">
    <property type="component" value="Unassembled WGS sequence"/>
</dbReference>
<evidence type="ECO:0000313" key="2">
    <source>
        <dbReference type="EMBL" id="OOR87652.1"/>
    </source>
</evidence>
<dbReference type="OrthoDB" id="5298361at2"/>
<dbReference type="EMBL" id="MUXU01000067">
    <property type="protein sequence ID" value="OOR87652.1"/>
    <property type="molecule type" value="Genomic_DNA"/>
</dbReference>
<organism evidence="2 4">
    <name type="scientific">Moraxella caviae</name>
    <dbReference type="NCBI Taxonomy" id="34060"/>
    <lineage>
        <taxon>Bacteria</taxon>
        <taxon>Pseudomonadati</taxon>
        <taxon>Pseudomonadota</taxon>
        <taxon>Gammaproteobacteria</taxon>
        <taxon>Moraxellales</taxon>
        <taxon>Moraxellaceae</taxon>
        <taxon>Moraxella</taxon>
    </lineage>
</organism>
<evidence type="ECO:0000256" key="1">
    <source>
        <dbReference type="SAM" id="MobiDB-lite"/>
    </source>
</evidence>
<dbReference type="RefSeq" id="WP_078277359.1">
    <property type="nucleotide sequence ID" value="NZ_MUXU01000067.1"/>
</dbReference>
<proteinExistence type="predicted"/>
<sequence>MLTDTKIKSPKEFTHPADTPLPPSQEIGTLANVPSIFKSLSDKMTYEFERTELDDLERDNG</sequence>
<reference evidence="3 5" key="2">
    <citation type="submission" date="2018-06" db="EMBL/GenBank/DDBJ databases">
        <authorList>
            <consortium name="Pathogen Informatics"/>
            <person name="Doyle S."/>
        </authorList>
    </citation>
    <scope>NUCLEOTIDE SEQUENCE [LARGE SCALE GENOMIC DNA]</scope>
    <source>
        <strain evidence="3 5">NCTC10293</strain>
    </source>
</reference>
<dbReference type="Proteomes" id="UP000190435">
    <property type="component" value="Unassembled WGS sequence"/>
</dbReference>
<evidence type="ECO:0000313" key="5">
    <source>
        <dbReference type="Proteomes" id="UP000255279"/>
    </source>
</evidence>
<gene>
    <name evidence="2" type="ORF">B0181_10060</name>
    <name evidence="3" type="ORF">NCTC10293_00436</name>
</gene>
<evidence type="ECO:0000313" key="4">
    <source>
        <dbReference type="Proteomes" id="UP000190435"/>
    </source>
</evidence>
<keyword evidence="4" id="KW-1185">Reference proteome</keyword>